<gene>
    <name evidence="4" type="ORF">FBEOM_7462</name>
</gene>
<comment type="caution">
    <text evidence="4">The sequence shown here is derived from an EMBL/GenBank/DDBJ whole genome shotgun (WGS) entry which is preliminary data.</text>
</comment>
<reference evidence="4" key="1">
    <citation type="journal article" date="2017" name="Mycologia">
        <title>Fusarium algeriense, sp. nov., a novel toxigenic crown rot pathogen of durum wheat from Algeria is nested in the Fusarium burgessii species complex.</title>
        <authorList>
            <person name="Laraba I."/>
            <person name="Keddad A."/>
            <person name="Boureghda H."/>
            <person name="Abdallah N."/>
            <person name="Vaughan M.M."/>
            <person name="Proctor R.H."/>
            <person name="Busman M."/>
            <person name="O'Donnell K."/>
        </authorList>
    </citation>
    <scope>NUCLEOTIDE SEQUENCE</scope>
    <source>
        <strain evidence="4">NRRL 25174</strain>
    </source>
</reference>
<evidence type="ECO:0000256" key="2">
    <source>
        <dbReference type="SAM" id="MobiDB-lite"/>
    </source>
</evidence>
<protein>
    <submittedName>
        <fullName evidence="4">High-osmolarity-induced transcription factor</fullName>
    </submittedName>
</protein>
<feature type="region of interest" description="Disordered" evidence="2">
    <location>
        <begin position="194"/>
        <end position="298"/>
    </location>
</feature>
<evidence type="ECO:0000313" key="5">
    <source>
        <dbReference type="Proteomes" id="UP000730481"/>
    </source>
</evidence>
<accession>A0A9P5AH31</accession>
<dbReference type="Pfam" id="PF12550">
    <property type="entry name" value="GCR1_C"/>
    <property type="match status" value="1"/>
</dbReference>
<feature type="domain" description="Transcription activator GCR1-like" evidence="3">
    <location>
        <begin position="322"/>
        <end position="403"/>
    </location>
</feature>
<feature type="compositionally biased region" description="Basic residues" evidence="2">
    <location>
        <begin position="208"/>
        <end position="219"/>
    </location>
</feature>
<name>A0A9P5AH31_9HYPO</name>
<feature type="compositionally biased region" description="Polar residues" evidence="2">
    <location>
        <begin position="1"/>
        <end position="15"/>
    </location>
</feature>
<sequence>MLISPNETPTPSARSASEGPHRRSASELCNANLPIRGKVPDPRPTREEAIDRAVEGFPFSLARTVVNMQECYASELEAERHRTEELANQNEEMMRRMGEMERRLQMHVVLMDGFVGFMRDVKEGKFAGAGSAELEIARAFGGEHLEAVRGLVADNRRTVQQSVEQPANEMVLFDDGVDVPETVPVIRHVSFDELPSTPDLEASPVRSSGRRAPKRKKPTSKASSSNEATNTGKYPKRADLSNGEGDDHDYAPDPEVEDDNESGEESEEEENDSDDEMEDIPNAPATPSPSHSDGDLEGVKTRYSAPRSVAYRYANGPPGRKFKYHRMPKTAALVWQEWKQGSHSNPSIQSLEERYNTKWRMGTLQERKYASNYVGVRQKIVRKVEEMIEEEGLTAQQACDKRDERVDGRMQLLMTGLRKNQDPLVVIPKRKHSNTRFNRITMCYIQVIHMTPCDTRRPAIINAATGETVYHPLEPPQHCEHYHPYRSTPCPYHGECCSPGQIFVMHKGPGINAAVAKQPIEDWNGLEERTDIYAFEEDIRCEFFDLGARMFELAGHGDRIVEYLMANQATHQEEEVNLFLEHGELYEQWKDTHQRFISVQDAWESLAAAGCMECCPAWLRAVHPWTECFQTCPVIQKGFRQFEGIPFSFIENLQNQDDILRFHPYYTQQRPQRQAVTCEAPWRSPARPHERSPEVRERGLLRSLPYPGEWAVVFDEIARRESEAETSRRPNSALSWTSGPMIPPWIIPYGEEPEMNWKNIDWNPPTVRIPDRPMSPKTVPLGKEATRVEPPRESCIDPKDVAAVDLFGNNPEVAAGDLFATTVQPPEQQIPRISWLSELQNIATEALQNLKRRLSSSGCDDRETYRESKRQRISAI</sequence>
<feature type="coiled-coil region" evidence="1">
    <location>
        <begin position="73"/>
        <end position="103"/>
    </location>
</feature>
<evidence type="ECO:0000313" key="4">
    <source>
        <dbReference type="EMBL" id="KAF4338645.1"/>
    </source>
</evidence>
<dbReference type="AlphaFoldDB" id="A0A9P5AH31"/>
<evidence type="ECO:0000259" key="3">
    <source>
        <dbReference type="Pfam" id="PF12550"/>
    </source>
</evidence>
<dbReference type="InterPro" id="IPR022210">
    <property type="entry name" value="TF_GCR1-like"/>
</dbReference>
<organism evidence="4 5">
    <name type="scientific">Fusarium beomiforme</name>
    <dbReference type="NCBI Taxonomy" id="44412"/>
    <lineage>
        <taxon>Eukaryota</taxon>
        <taxon>Fungi</taxon>
        <taxon>Dikarya</taxon>
        <taxon>Ascomycota</taxon>
        <taxon>Pezizomycotina</taxon>
        <taxon>Sordariomycetes</taxon>
        <taxon>Hypocreomycetidae</taxon>
        <taxon>Hypocreales</taxon>
        <taxon>Nectriaceae</taxon>
        <taxon>Fusarium</taxon>
        <taxon>Fusarium burgessii species complex</taxon>
    </lineage>
</organism>
<evidence type="ECO:0000256" key="1">
    <source>
        <dbReference type="SAM" id="Coils"/>
    </source>
</evidence>
<feature type="region of interest" description="Disordered" evidence="2">
    <location>
        <begin position="768"/>
        <end position="792"/>
    </location>
</feature>
<keyword evidence="5" id="KW-1185">Reference proteome</keyword>
<reference evidence="4" key="2">
    <citation type="submission" date="2020-02" db="EMBL/GenBank/DDBJ databases">
        <title>Identification and distribution of gene clusters putatively required for synthesis of sphingolipid metabolism inhibitors in phylogenetically diverse species of the filamentous fungus Fusarium.</title>
        <authorList>
            <person name="Kim H.-S."/>
            <person name="Busman M."/>
            <person name="Brown D.W."/>
            <person name="Divon H."/>
            <person name="Uhlig S."/>
            <person name="Proctor R.H."/>
        </authorList>
    </citation>
    <scope>NUCLEOTIDE SEQUENCE</scope>
    <source>
        <strain evidence="4">NRRL 25174</strain>
    </source>
</reference>
<proteinExistence type="predicted"/>
<dbReference type="EMBL" id="PVQB02000338">
    <property type="protein sequence ID" value="KAF4338645.1"/>
    <property type="molecule type" value="Genomic_DNA"/>
</dbReference>
<feature type="region of interest" description="Disordered" evidence="2">
    <location>
        <begin position="857"/>
        <end position="876"/>
    </location>
</feature>
<dbReference type="OrthoDB" id="5076406at2759"/>
<dbReference type="Proteomes" id="UP000730481">
    <property type="component" value="Unassembled WGS sequence"/>
</dbReference>
<feature type="compositionally biased region" description="Polar residues" evidence="2">
    <location>
        <begin position="220"/>
        <end position="232"/>
    </location>
</feature>
<feature type="compositionally biased region" description="Acidic residues" evidence="2">
    <location>
        <begin position="244"/>
        <end position="279"/>
    </location>
</feature>
<keyword evidence="1" id="KW-0175">Coiled coil</keyword>
<feature type="region of interest" description="Disordered" evidence="2">
    <location>
        <begin position="1"/>
        <end position="27"/>
    </location>
</feature>
<feature type="compositionally biased region" description="Basic and acidic residues" evidence="2">
    <location>
        <begin position="859"/>
        <end position="870"/>
    </location>
</feature>